<organism evidence="3 4">
    <name type="scientific">Sulfuriroseicoccus oceanibius</name>
    <dbReference type="NCBI Taxonomy" id="2707525"/>
    <lineage>
        <taxon>Bacteria</taxon>
        <taxon>Pseudomonadati</taxon>
        <taxon>Verrucomicrobiota</taxon>
        <taxon>Verrucomicrobiia</taxon>
        <taxon>Verrucomicrobiales</taxon>
        <taxon>Verrucomicrobiaceae</taxon>
        <taxon>Sulfuriroseicoccus</taxon>
    </lineage>
</organism>
<dbReference type="AlphaFoldDB" id="A0A6B3LGR4"/>
<dbReference type="InterPro" id="IPR007167">
    <property type="entry name" value="Fe-transptr_FeoA-like"/>
</dbReference>
<dbReference type="PANTHER" id="PTHR42954:SF2">
    <property type="entry name" value="FE(2+) TRANSPORT PROTEIN A"/>
    <property type="match status" value="1"/>
</dbReference>
<name>A0A6B3LGR4_9BACT</name>
<dbReference type="KEGG" id="soa:G3M56_004820"/>
<dbReference type="Proteomes" id="UP000475117">
    <property type="component" value="Chromosome"/>
</dbReference>
<dbReference type="InterPro" id="IPR038157">
    <property type="entry name" value="FeoA_core_dom"/>
</dbReference>
<sequence>MSDSPVSLSEIMPGGSASVVAMDPSIAGMQRLQEMGLLPGTAVKVVRRAPLGDPIELEVRGYKLSIRKAEAAGVTVRPT</sequence>
<dbReference type="GO" id="GO:0046914">
    <property type="term" value="F:transition metal ion binding"/>
    <property type="evidence" value="ECO:0007669"/>
    <property type="project" value="InterPro"/>
</dbReference>
<evidence type="ECO:0000259" key="2">
    <source>
        <dbReference type="SMART" id="SM00899"/>
    </source>
</evidence>
<dbReference type="InterPro" id="IPR052713">
    <property type="entry name" value="FeoA"/>
</dbReference>
<accession>A0A6B3LGR4</accession>
<feature type="domain" description="Ferrous iron transporter FeoA-like" evidence="2">
    <location>
        <begin position="6"/>
        <end position="78"/>
    </location>
</feature>
<protein>
    <submittedName>
        <fullName evidence="3">Ferrous iron transport protein A</fullName>
    </submittedName>
</protein>
<reference evidence="3 4" key="1">
    <citation type="submission" date="2020-12" db="EMBL/GenBank/DDBJ databases">
        <title>Sulforoseuscoccus oceanibium gen. nov., sp. nov., a representative of the phylum Verrucomicrobia with special cytoplasmic membrane, and proposal of Sulforoseuscoccusaceae fam. nov.</title>
        <authorList>
            <person name="Xi F."/>
        </authorList>
    </citation>
    <scope>NUCLEOTIDE SEQUENCE [LARGE SCALE GENOMIC DNA]</scope>
    <source>
        <strain evidence="3 4">T37</strain>
    </source>
</reference>
<dbReference type="SMART" id="SM00899">
    <property type="entry name" value="FeoA"/>
    <property type="match status" value="1"/>
</dbReference>
<keyword evidence="1" id="KW-0408">Iron</keyword>
<proteinExistence type="predicted"/>
<keyword evidence="4" id="KW-1185">Reference proteome</keyword>
<dbReference type="SUPFAM" id="SSF50037">
    <property type="entry name" value="C-terminal domain of transcriptional repressors"/>
    <property type="match status" value="1"/>
</dbReference>
<gene>
    <name evidence="3" type="ORF">G3M56_004820</name>
</gene>
<dbReference type="EMBL" id="CP066776">
    <property type="protein sequence ID" value="QQL45907.1"/>
    <property type="molecule type" value="Genomic_DNA"/>
</dbReference>
<evidence type="ECO:0000313" key="3">
    <source>
        <dbReference type="EMBL" id="QQL45907.1"/>
    </source>
</evidence>
<dbReference type="InterPro" id="IPR008988">
    <property type="entry name" value="Transcriptional_repressor_C"/>
</dbReference>
<dbReference type="RefSeq" id="WP_164365582.1">
    <property type="nucleotide sequence ID" value="NZ_CP066776.1"/>
</dbReference>
<dbReference type="Pfam" id="PF04023">
    <property type="entry name" value="FeoA"/>
    <property type="match status" value="1"/>
</dbReference>
<dbReference type="PANTHER" id="PTHR42954">
    <property type="entry name" value="FE(2+) TRANSPORT PROTEIN A"/>
    <property type="match status" value="1"/>
</dbReference>
<dbReference type="Gene3D" id="2.30.30.90">
    <property type="match status" value="1"/>
</dbReference>
<evidence type="ECO:0000256" key="1">
    <source>
        <dbReference type="ARBA" id="ARBA00023004"/>
    </source>
</evidence>
<evidence type="ECO:0000313" key="4">
    <source>
        <dbReference type="Proteomes" id="UP000475117"/>
    </source>
</evidence>